<name>A0A3N6M360_9EURY</name>
<sequence>MTGTDLRPFVSRSRTLVDSEPPTTARETRRWLVEPFLESLGWDVHADTEAVDDTVEGVHLEYVLAVESIPALFVAVEAYEDSLEESRATALLEAMSWTGVDRAIYTNGRDYALLAGTTNVERLVCRLPSLTDHESSIEHFSRGAIDRRVDELGTAVVARRLALEHSTVLESIVEQLNGAAGGDTQHLEEFEAATDRFLDRLIVAFSDDEYDRLERECVEDGDGEDGGSNAKRQPPKQSDRDSKNQTDRDSKTDPGDVSLQFAESTASREFDDTPDDRSATADRSGGESPVDDGSASNEGSDRDRSEGRTGEYVVRFFGDGGSIGAIGHSSSEQALVHAAEYLFERGLSELTVPWSPADGQPTVLNDGPTRDDGSSMIAPRQLSNGLSIETGGNIEDHAERVRTLAARAGLRAMLTGDWESS</sequence>
<organism evidence="2 3">
    <name type="scientific">Natrarchaeobius halalkaliphilus</name>
    <dbReference type="NCBI Taxonomy" id="1679091"/>
    <lineage>
        <taxon>Archaea</taxon>
        <taxon>Methanobacteriati</taxon>
        <taxon>Methanobacteriota</taxon>
        <taxon>Stenosarchaea group</taxon>
        <taxon>Halobacteria</taxon>
        <taxon>Halobacteriales</taxon>
        <taxon>Natrialbaceae</taxon>
        <taxon>Natrarchaeobius</taxon>
    </lineage>
</organism>
<feature type="region of interest" description="Disordered" evidence="1">
    <location>
        <begin position="218"/>
        <end position="308"/>
    </location>
</feature>
<feature type="compositionally biased region" description="Basic and acidic residues" evidence="1">
    <location>
        <begin position="299"/>
        <end position="308"/>
    </location>
</feature>
<dbReference type="OrthoDB" id="330911at2157"/>
<keyword evidence="3" id="KW-1185">Reference proteome</keyword>
<evidence type="ECO:0000313" key="3">
    <source>
        <dbReference type="Proteomes" id="UP000273828"/>
    </source>
</evidence>
<feature type="compositionally biased region" description="Basic and acidic residues" evidence="1">
    <location>
        <begin position="266"/>
        <end position="280"/>
    </location>
</feature>
<protein>
    <recommendedName>
        <fullName evidence="4">Type I restriction enzyme R protein N-terminal domain-containing protein</fullName>
    </recommendedName>
</protein>
<dbReference type="Proteomes" id="UP000273828">
    <property type="component" value="Unassembled WGS sequence"/>
</dbReference>
<dbReference type="EMBL" id="REFY01000003">
    <property type="protein sequence ID" value="RQG90290.1"/>
    <property type="molecule type" value="Genomic_DNA"/>
</dbReference>
<reference evidence="2 3" key="1">
    <citation type="submission" date="2018-10" db="EMBL/GenBank/DDBJ databases">
        <title>Natrarchaeobius chitinivorans gen. nov., sp. nov., and Natrarchaeobius haloalkaliphilus sp. nov., alkaliphilic, chitin-utilizing haloarchaea from hypersaline alkaline lakes.</title>
        <authorList>
            <person name="Sorokin D.Y."/>
            <person name="Elcheninov A.G."/>
            <person name="Kostrikina N.A."/>
            <person name="Bale N.J."/>
            <person name="Sinninghe Damste J.S."/>
            <person name="Khijniak T.V."/>
            <person name="Kublanov I.V."/>
            <person name="Toshchakov S.V."/>
        </authorList>
    </citation>
    <scope>NUCLEOTIDE SEQUENCE [LARGE SCALE GENOMIC DNA]</scope>
    <source>
        <strain evidence="2 3">AArcht-Sl</strain>
    </source>
</reference>
<evidence type="ECO:0000256" key="1">
    <source>
        <dbReference type="SAM" id="MobiDB-lite"/>
    </source>
</evidence>
<comment type="caution">
    <text evidence="2">The sequence shown here is derived from an EMBL/GenBank/DDBJ whole genome shotgun (WGS) entry which is preliminary data.</text>
</comment>
<dbReference type="AlphaFoldDB" id="A0A3N6M360"/>
<evidence type="ECO:0000313" key="2">
    <source>
        <dbReference type="EMBL" id="RQG90290.1"/>
    </source>
</evidence>
<gene>
    <name evidence="2" type="ORF">EA462_09945</name>
</gene>
<dbReference type="RefSeq" id="WP_124178395.1">
    <property type="nucleotide sequence ID" value="NZ_REFY01000003.1"/>
</dbReference>
<evidence type="ECO:0008006" key="4">
    <source>
        <dbReference type="Google" id="ProtNLM"/>
    </source>
</evidence>
<proteinExistence type="predicted"/>
<accession>A0A3N6M360</accession>
<feature type="compositionally biased region" description="Basic and acidic residues" evidence="1">
    <location>
        <begin position="237"/>
        <end position="254"/>
    </location>
</feature>